<feature type="signal peptide" evidence="3">
    <location>
        <begin position="1"/>
        <end position="23"/>
    </location>
</feature>
<dbReference type="Pfam" id="PF02469">
    <property type="entry name" value="Fasciclin"/>
    <property type="match status" value="1"/>
</dbReference>
<dbReference type="AlphaFoldDB" id="A0A9P3LE85"/>
<dbReference type="OrthoDB" id="286301at2759"/>
<feature type="region of interest" description="Disordered" evidence="1">
    <location>
        <begin position="534"/>
        <end position="556"/>
    </location>
</feature>
<evidence type="ECO:0000313" key="6">
    <source>
        <dbReference type="Proteomes" id="UP000703269"/>
    </source>
</evidence>
<dbReference type="EMBL" id="BPQB01000018">
    <property type="protein sequence ID" value="GJE90717.1"/>
    <property type="molecule type" value="Genomic_DNA"/>
</dbReference>
<accession>A0A9P3LE85</accession>
<protein>
    <recommendedName>
        <fullName evidence="4">FAS1 domain-containing protein</fullName>
    </recommendedName>
</protein>
<feature type="domain" description="FAS1" evidence="4">
    <location>
        <begin position="198"/>
        <end position="325"/>
    </location>
</feature>
<keyword evidence="2" id="KW-0812">Transmembrane</keyword>
<feature type="chain" id="PRO_5040295602" description="FAS1 domain-containing protein" evidence="3">
    <location>
        <begin position="24"/>
        <end position="556"/>
    </location>
</feature>
<dbReference type="SMART" id="SM00554">
    <property type="entry name" value="FAS1"/>
    <property type="match status" value="2"/>
</dbReference>
<feature type="compositionally biased region" description="Low complexity" evidence="1">
    <location>
        <begin position="337"/>
        <end position="352"/>
    </location>
</feature>
<evidence type="ECO:0000256" key="3">
    <source>
        <dbReference type="SAM" id="SignalP"/>
    </source>
</evidence>
<dbReference type="PROSITE" id="PS50213">
    <property type="entry name" value="FAS1"/>
    <property type="match status" value="1"/>
</dbReference>
<evidence type="ECO:0000259" key="4">
    <source>
        <dbReference type="PROSITE" id="PS50213"/>
    </source>
</evidence>
<name>A0A9P3LE85_9APHY</name>
<dbReference type="Gene3D" id="2.30.180.10">
    <property type="entry name" value="FAS1 domain"/>
    <property type="match status" value="2"/>
</dbReference>
<organism evidence="5 6">
    <name type="scientific">Phanerochaete sordida</name>
    <dbReference type="NCBI Taxonomy" id="48140"/>
    <lineage>
        <taxon>Eukaryota</taxon>
        <taxon>Fungi</taxon>
        <taxon>Dikarya</taxon>
        <taxon>Basidiomycota</taxon>
        <taxon>Agaricomycotina</taxon>
        <taxon>Agaricomycetes</taxon>
        <taxon>Polyporales</taxon>
        <taxon>Phanerochaetaceae</taxon>
        <taxon>Phanerochaete</taxon>
    </lineage>
</organism>
<evidence type="ECO:0000313" key="5">
    <source>
        <dbReference type="EMBL" id="GJE90717.1"/>
    </source>
</evidence>
<keyword evidence="2" id="KW-0472">Membrane</keyword>
<sequence>MASLFFPLVLFACVVLPARIAHAEDIDPGLVEGLKNWGLTSYLEILQRGFPPGTENLPPCFFNSSMNTTFFVPNNNAFNPELARGTTFENGFDGIANDTIVEFFKYHSSPLKLDLNSIEPGPAHLIVPTWLTNYELSHLDDNRTEELVLTIGRDSSGVPHSTILNQRVTVNIIEGPITSGNPGYNIYVIDQVMELPLPYYVVQGEGAWPAFDALQKAAKVDLDGTNGFTIFAPTGDNNLTSDAKKKFPNSTDFMTFFNNHLMYDHAVFSPEFTNGTHTSGSGFNYTFGSNGAGGYTVTLNNITANISFSDIITANGVVHLIDQPLWKLEPLPPTSSAPPSGSTGAPSPTQSGQSSSKHGLSGGAIAGIVVGPIAFIIIVVAGILWHRRRQPSLDYYDEKRLTPTYPSIESTPYEATPFVLPGPSGDGGAARSTLPRVLREKQGRALRHDTPEIPTGSQSAPSSLPPAYDEGAGPSTTAAHVVSPVSPALATAPEASPASAAAPTRPLTVGQALQASDLELPLSDEVVERLLRTLAQRIDPPSGRPESTSPPQYPNV</sequence>
<reference evidence="5 6" key="1">
    <citation type="submission" date="2021-08" db="EMBL/GenBank/DDBJ databases">
        <title>Draft Genome Sequence of Phanerochaete sordida strain YK-624.</title>
        <authorList>
            <person name="Mori T."/>
            <person name="Dohra H."/>
            <person name="Suzuki T."/>
            <person name="Kawagishi H."/>
            <person name="Hirai H."/>
        </authorList>
    </citation>
    <scope>NUCLEOTIDE SEQUENCE [LARGE SCALE GENOMIC DNA]</scope>
    <source>
        <strain evidence="5 6">YK-624</strain>
    </source>
</reference>
<feature type="transmembrane region" description="Helical" evidence="2">
    <location>
        <begin position="364"/>
        <end position="385"/>
    </location>
</feature>
<proteinExistence type="predicted"/>
<dbReference type="CDD" id="cd12087">
    <property type="entry name" value="TM_EGFR-like"/>
    <property type="match status" value="1"/>
</dbReference>
<evidence type="ECO:0000256" key="1">
    <source>
        <dbReference type="SAM" id="MobiDB-lite"/>
    </source>
</evidence>
<dbReference type="SUPFAM" id="SSF82153">
    <property type="entry name" value="FAS1 domain"/>
    <property type="match status" value="2"/>
</dbReference>
<keyword evidence="6" id="KW-1185">Reference proteome</keyword>
<dbReference type="Proteomes" id="UP000703269">
    <property type="component" value="Unassembled WGS sequence"/>
</dbReference>
<evidence type="ECO:0000256" key="2">
    <source>
        <dbReference type="SAM" id="Phobius"/>
    </source>
</evidence>
<comment type="caution">
    <text evidence="5">The sequence shown here is derived from an EMBL/GenBank/DDBJ whole genome shotgun (WGS) entry which is preliminary data.</text>
</comment>
<keyword evidence="3" id="KW-0732">Signal</keyword>
<dbReference type="InterPro" id="IPR036378">
    <property type="entry name" value="FAS1_dom_sf"/>
</dbReference>
<dbReference type="InterPro" id="IPR000782">
    <property type="entry name" value="FAS1_domain"/>
</dbReference>
<dbReference type="InterPro" id="IPR050904">
    <property type="entry name" value="Adhesion/Biosynth-related"/>
</dbReference>
<gene>
    <name evidence="5" type="ORF">PsYK624_068610</name>
</gene>
<dbReference type="PANTHER" id="PTHR10900:SF77">
    <property type="entry name" value="FI19380P1"/>
    <property type="match status" value="1"/>
</dbReference>
<feature type="region of interest" description="Disordered" evidence="1">
    <location>
        <begin position="404"/>
        <end position="431"/>
    </location>
</feature>
<feature type="region of interest" description="Disordered" evidence="1">
    <location>
        <begin position="444"/>
        <end position="479"/>
    </location>
</feature>
<feature type="region of interest" description="Disordered" evidence="1">
    <location>
        <begin position="330"/>
        <end position="358"/>
    </location>
</feature>
<dbReference type="PANTHER" id="PTHR10900">
    <property type="entry name" value="PERIOSTIN-RELATED"/>
    <property type="match status" value="1"/>
</dbReference>
<keyword evidence="2" id="KW-1133">Transmembrane helix</keyword>